<comment type="caution">
    <text evidence="2">The sequence shown here is derived from an EMBL/GenBank/DDBJ whole genome shotgun (WGS) entry which is preliminary data.</text>
</comment>
<keyword evidence="1" id="KW-1133">Transmembrane helix</keyword>
<dbReference type="Proteomes" id="UP001500956">
    <property type="component" value="Unassembled WGS sequence"/>
</dbReference>
<keyword evidence="1" id="KW-0812">Transmembrane</keyword>
<evidence type="ECO:0008006" key="4">
    <source>
        <dbReference type="Google" id="ProtNLM"/>
    </source>
</evidence>
<evidence type="ECO:0000313" key="3">
    <source>
        <dbReference type="Proteomes" id="UP001500956"/>
    </source>
</evidence>
<protein>
    <recommendedName>
        <fullName evidence="4">PH domain-containing protein</fullName>
    </recommendedName>
</protein>
<keyword evidence="3" id="KW-1185">Reference proteome</keyword>
<evidence type="ECO:0000313" key="2">
    <source>
        <dbReference type="EMBL" id="GAA4722067.1"/>
    </source>
</evidence>
<accession>A0ABP8Y9W0</accession>
<name>A0ABP8Y9W0_9MICO</name>
<sequence>MPPVDRWDRDLAQDGCARITPPRRWLFLSLAASLVLFPLGVNVWLAEDANRTVAGLLLGVSLLGVAVSGWRIARPARLEVTPSGVRYRRLDLAWSDVAGVRDRTTSGNRFVLLDLTDAAAARLGAGRPLRCGDDGTCVEIPGPFDHHDELVAWLEDVRVRPRDGGARPD</sequence>
<evidence type="ECO:0000256" key="1">
    <source>
        <dbReference type="SAM" id="Phobius"/>
    </source>
</evidence>
<dbReference type="EMBL" id="BAABID010000005">
    <property type="protein sequence ID" value="GAA4722067.1"/>
    <property type="molecule type" value="Genomic_DNA"/>
</dbReference>
<proteinExistence type="predicted"/>
<keyword evidence="1" id="KW-0472">Membrane</keyword>
<reference evidence="3" key="1">
    <citation type="journal article" date="2019" name="Int. J. Syst. Evol. Microbiol.">
        <title>The Global Catalogue of Microorganisms (GCM) 10K type strain sequencing project: providing services to taxonomists for standard genome sequencing and annotation.</title>
        <authorList>
            <consortium name="The Broad Institute Genomics Platform"/>
            <consortium name="The Broad Institute Genome Sequencing Center for Infectious Disease"/>
            <person name="Wu L."/>
            <person name="Ma J."/>
        </authorList>
    </citation>
    <scope>NUCLEOTIDE SEQUENCE [LARGE SCALE GENOMIC DNA]</scope>
    <source>
        <strain evidence="3">JCM 18063</strain>
    </source>
</reference>
<dbReference type="RefSeq" id="WP_172153754.1">
    <property type="nucleotide sequence ID" value="NZ_BAABID010000005.1"/>
</dbReference>
<gene>
    <name evidence="2" type="ORF">GCM10023216_09120</name>
</gene>
<feature type="transmembrane region" description="Helical" evidence="1">
    <location>
        <begin position="25"/>
        <end position="46"/>
    </location>
</feature>
<feature type="transmembrane region" description="Helical" evidence="1">
    <location>
        <begin position="52"/>
        <end position="73"/>
    </location>
</feature>
<organism evidence="2 3">
    <name type="scientific">Isoptericola chiayiensis</name>
    <dbReference type="NCBI Taxonomy" id="579446"/>
    <lineage>
        <taxon>Bacteria</taxon>
        <taxon>Bacillati</taxon>
        <taxon>Actinomycetota</taxon>
        <taxon>Actinomycetes</taxon>
        <taxon>Micrococcales</taxon>
        <taxon>Promicromonosporaceae</taxon>
        <taxon>Isoptericola</taxon>
    </lineage>
</organism>